<dbReference type="GO" id="GO:0043709">
    <property type="term" value="P:cell adhesion involved in single-species biofilm formation"/>
    <property type="evidence" value="ECO:0007669"/>
    <property type="project" value="TreeGrafter"/>
</dbReference>
<dbReference type="PANTHER" id="PTHR45138:SF9">
    <property type="entry name" value="DIGUANYLATE CYCLASE DGCM-RELATED"/>
    <property type="match status" value="1"/>
</dbReference>
<accession>A0A2A4MK56</accession>
<comment type="catalytic activity">
    <reaction evidence="2">
        <text>2 GTP = 3',3'-c-di-GMP + 2 diphosphate</text>
        <dbReference type="Rhea" id="RHEA:24898"/>
        <dbReference type="ChEBI" id="CHEBI:33019"/>
        <dbReference type="ChEBI" id="CHEBI:37565"/>
        <dbReference type="ChEBI" id="CHEBI:58805"/>
        <dbReference type="EC" id="2.7.7.65"/>
    </reaction>
</comment>
<dbReference type="GO" id="GO:1902201">
    <property type="term" value="P:negative regulation of bacterial-type flagellum-dependent cell motility"/>
    <property type="evidence" value="ECO:0007669"/>
    <property type="project" value="TreeGrafter"/>
</dbReference>
<name>A0A2A4MK56_9GAMM</name>
<dbReference type="Gene3D" id="3.30.70.270">
    <property type="match status" value="1"/>
</dbReference>
<dbReference type="InterPro" id="IPR029787">
    <property type="entry name" value="Nucleotide_cyclase"/>
</dbReference>
<dbReference type="GO" id="GO:0052621">
    <property type="term" value="F:diguanylate cyclase activity"/>
    <property type="evidence" value="ECO:0007669"/>
    <property type="project" value="UniProtKB-EC"/>
</dbReference>
<dbReference type="SMART" id="SM00267">
    <property type="entry name" value="GGDEF"/>
    <property type="match status" value="1"/>
</dbReference>
<evidence type="ECO:0000259" key="3">
    <source>
        <dbReference type="PROSITE" id="PS50887"/>
    </source>
</evidence>
<evidence type="ECO:0000313" key="4">
    <source>
        <dbReference type="EMBL" id="PCH60609.1"/>
    </source>
</evidence>
<sequence>MILAKAVLDSMAMVTGHTQESLLGESLVLSISQLFDIDVVQLIYFKQVNKKVIINIAASQGRELERNETDESLAESNENLIYKQFESLVKDCKKSRKLKIQFRKPFTYCVFPFYQNRGVDFLLCLKTKTWSERSTGIVDGMLQIYKNYLSSLAESGVDKLTGLLNRKYFHEEINKSILYSRVNKALDTIELERRGNQKNNSYWLGILDIDFFKKINDDHGHLYGDEVLILFSNLMRENFREHDLLFRYGGEEFAAVIGPLDDEQAVAAFERFRERVSHLSLHKVKHLSVSAGLVKIDKYDSPINIVGHADQALYYAKENGRDQIAIFSELISRGLIQKPVETEEPLLF</sequence>
<dbReference type="InterPro" id="IPR050469">
    <property type="entry name" value="Diguanylate_Cyclase"/>
</dbReference>
<proteinExistence type="predicted"/>
<dbReference type="EC" id="2.7.7.65" evidence="1"/>
<dbReference type="PANTHER" id="PTHR45138">
    <property type="entry name" value="REGULATORY COMPONENTS OF SENSORY TRANSDUCTION SYSTEM"/>
    <property type="match status" value="1"/>
</dbReference>
<feature type="domain" description="GGDEF" evidence="3">
    <location>
        <begin position="200"/>
        <end position="329"/>
    </location>
</feature>
<evidence type="ECO:0000313" key="5">
    <source>
        <dbReference type="Proteomes" id="UP000218172"/>
    </source>
</evidence>
<dbReference type="InterPro" id="IPR000160">
    <property type="entry name" value="GGDEF_dom"/>
</dbReference>
<gene>
    <name evidence="4" type="ORF">COC19_05730</name>
</gene>
<organism evidence="4 5">
    <name type="scientific">SAR86 cluster bacterium</name>
    <dbReference type="NCBI Taxonomy" id="2030880"/>
    <lineage>
        <taxon>Bacteria</taxon>
        <taxon>Pseudomonadati</taxon>
        <taxon>Pseudomonadota</taxon>
        <taxon>Gammaproteobacteria</taxon>
        <taxon>SAR86 cluster</taxon>
    </lineage>
</organism>
<protein>
    <recommendedName>
        <fullName evidence="1">diguanylate cyclase</fullName>
        <ecNumber evidence="1">2.7.7.65</ecNumber>
    </recommendedName>
</protein>
<dbReference type="InterPro" id="IPR043128">
    <property type="entry name" value="Rev_trsase/Diguanyl_cyclase"/>
</dbReference>
<evidence type="ECO:0000256" key="2">
    <source>
        <dbReference type="ARBA" id="ARBA00034247"/>
    </source>
</evidence>
<dbReference type="GO" id="GO:0005886">
    <property type="term" value="C:plasma membrane"/>
    <property type="evidence" value="ECO:0007669"/>
    <property type="project" value="TreeGrafter"/>
</dbReference>
<dbReference type="AlphaFoldDB" id="A0A2A4MK56"/>
<comment type="caution">
    <text evidence="4">The sequence shown here is derived from an EMBL/GenBank/DDBJ whole genome shotgun (WGS) entry which is preliminary data.</text>
</comment>
<dbReference type="Pfam" id="PF00990">
    <property type="entry name" value="GGDEF"/>
    <property type="match status" value="1"/>
</dbReference>
<reference evidence="5" key="1">
    <citation type="submission" date="2017-08" db="EMBL/GenBank/DDBJ databases">
        <title>A dynamic microbial community with high functional redundancy inhabits the cold, oxic subseafloor aquifer.</title>
        <authorList>
            <person name="Tully B.J."/>
            <person name="Wheat C.G."/>
            <person name="Glazer B.T."/>
            <person name="Huber J.A."/>
        </authorList>
    </citation>
    <scope>NUCLEOTIDE SEQUENCE [LARGE SCALE GENOMIC DNA]</scope>
</reference>
<dbReference type="PROSITE" id="PS50887">
    <property type="entry name" value="GGDEF"/>
    <property type="match status" value="1"/>
</dbReference>
<dbReference type="Proteomes" id="UP000218172">
    <property type="component" value="Unassembled WGS sequence"/>
</dbReference>
<dbReference type="CDD" id="cd01949">
    <property type="entry name" value="GGDEF"/>
    <property type="match status" value="1"/>
</dbReference>
<evidence type="ECO:0000256" key="1">
    <source>
        <dbReference type="ARBA" id="ARBA00012528"/>
    </source>
</evidence>
<dbReference type="NCBIfam" id="TIGR00254">
    <property type="entry name" value="GGDEF"/>
    <property type="match status" value="1"/>
</dbReference>
<dbReference type="EMBL" id="NVQR01000087">
    <property type="protein sequence ID" value="PCH60609.1"/>
    <property type="molecule type" value="Genomic_DNA"/>
</dbReference>
<dbReference type="SUPFAM" id="SSF55073">
    <property type="entry name" value="Nucleotide cyclase"/>
    <property type="match status" value="1"/>
</dbReference>